<reference evidence="2" key="2">
    <citation type="journal article" date="2022" name="Microbiol. Resour. Announc.">
        <title>Metagenome Sequencing to Explore Phylogenomics of Terrestrial Cyanobacteria.</title>
        <authorList>
            <person name="Ward R.D."/>
            <person name="Stajich J.E."/>
            <person name="Johansen J.R."/>
            <person name="Huntemann M."/>
            <person name="Clum A."/>
            <person name="Foster B."/>
            <person name="Foster B."/>
            <person name="Roux S."/>
            <person name="Palaniappan K."/>
            <person name="Varghese N."/>
            <person name="Mukherjee S."/>
            <person name="Reddy T.B.K."/>
            <person name="Daum C."/>
            <person name="Copeland A."/>
            <person name="Chen I.A."/>
            <person name="Ivanova N.N."/>
            <person name="Kyrpides N.C."/>
            <person name="Shapiro N."/>
            <person name="Eloe-Fadrosh E.A."/>
            <person name="Pietrasiak N."/>
        </authorList>
    </citation>
    <scope>NUCLEOTIDE SEQUENCE</scope>
    <source>
        <strain evidence="2">UHER 2000/2452</strain>
    </source>
</reference>
<evidence type="ECO:0000256" key="1">
    <source>
        <dbReference type="SAM" id="MobiDB-lite"/>
    </source>
</evidence>
<dbReference type="AlphaFoldDB" id="A0A951Q8Z1"/>
<comment type="caution">
    <text evidence="2">The sequence shown here is derived from an EMBL/GenBank/DDBJ whole genome shotgun (WGS) entry which is preliminary data.</text>
</comment>
<gene>
    <name evidence="2" type="ORF">KME15_06630</name>
</gene>
<proteinExistence type="predicted"/>
<organism evidence="2 3">
    <name type="scientific">Drouetiella hepatica Uher 2000/2452</name>
    <dbReference type="NCBI Taxonomy" id="904376"/>
    <lineage>
        <taxon>Bacteria</taxon>
        <taxon>Bacillati</taxon>
        <taxon>Cyanobacteriota</taxon>
        <taxon>Cyanophyceae</taxon>
        <taxon>Oculatellales</taxon>
        <taxon>Oculatellaceae</taxon>
        <taxon>Drouetiella</taxon>
    </lineage>
</organism>
<dbReference type="Proteomes" id="UP000757435">
    <property type="component" value="Unassembled WGS sequence"/>
</dbReference>
<feature type="compositionally biased region" description="Low complexity" evidence="1">
    <location>
        <begin position="14"/>
        <end position="26"/>
    </location>
</feature>
<evidence type="ECO:0000313" key="2">
    <source>
        <dbReference type="EMBL" id="MBW4658331.1"/>
    </source>
</evidence>
<feature type="compositionally biased region" description="Polar residues" evidence="1">
    <location>
        <begin position="1"/>
        <end position="13"/>
    </location>
</feature>
<dbReference type="EMBL" id="JAHHHD010000005">
    <property type="protein sequence ID" value="MBW4658331.1"/>
    <property type="molecule type" value="Genomic_DNA"/>
</dbReference>
<feature type="region of interest" description="Disordered" evidence="1">
    <location>
        <begin position="1"/>
        <end position="28"/>
    </location>
</feature>
<protein>
    <submittedName>
        <fullName evidence="2">Uncharacterized protein</fullName>
    </submittedName>
</protein>
<evidence type="ECO:0000313" key="3">
    <source>
        <dbReference type="Proteomes" id="UP000757435"/>
    </source>
</evidence>
<name>A0A951Q8Z1_9CYAN</name>
<reference evidence="2" key="1">
    <citation type="submission" date="2021-05" db="EMBL/GenBank/DDBJ databases">
        <authorList>
            <person name="Pietrasiak N."/>
            <person name="Ward R."/>
            <person name="Stajich J.E."/>
            <person name="Kurbessoian T."/>
        </authorList>
    </citation>
    <scope>NUCLEOTIDE SEQUENCE</scope>
    <source>
        <strain evidence="2">UHER 2000/2452</strain>
    </source>
</reference>
<accession>A0A951Q8Z1</accession>
<sequence>MKTTSYLSNSPFQTAGNSTSNSAGGSESVTSKIGNLIGNLWNAITVVNVDPQIRQEYDRQGNLQWRVFDPITAKSRFFDSEDDVCAWLEQRYYA</sequence>